<feature type="compositionally biased region" description="Basic and acidic residues" evidence="1">
    <location>
        <begin position="213"/>
        <end position="225"/>
    </location>
</feature>
<name>A0A6J6ZJR6_9ZZZZ</name>
<dbReference type="AlphaFoldDB" id="A0A6J6ZJR6"/>
<sequence>MCIGARGSIWCSTTVQRSRRQIRLRSVVGPAIKRAEIANSPGKRRWSCGARNVTGGPTVCNSIPFPPSNTRIRSQPSKRENGPSASTSATDSRQSNSAESAGKRVISRVHPPPLRHGSRCASLSGIRRTTKSGSPRRSFENDGVLGAVSLRSPCAGFQLHRELTVDQHHGVAVFICTEHPGRGYCTRLMAMTQGFVDAHLHTREASPSPRSKWPMDRDGARTNRC</sequence>
<accession>A0A6J6ZJR6</accession>
<organism evidence="2">
    <name type="scientific">freshwater metagenome</name>
    <dbReference type="NCBI Taxonomy" id="449393"/>
    <lineage>
        <taxon>unclassified sequences</taxon>
        <taxon>metagenomes</taxon>
        <taxon>ecological metagenomes</taxon>
    </lineage>
</organism>
<feature type="region of interest" description="Disordered" evidence="1">
    <location>
        <begin position="203"/>
        <end position="225"/>
    </location>
</feature>
<feature type="region of interest" description="Disordered" evidence="1">
    <location>
        <begin position="57"/>
        <end position="120"/>
    </location>
</feature>
<evidence type="ECO:0000313" key="2">
    <source>
        <dbReference type="EMBL" id="CAB4822091.1"/>
    </source>
</evidence>
<evidence type="ECO:0000256" key="1">
    <source>
        <dbReference type="SAM" id="MobiDB-lite"/>
    </source>
</evidence>
<proteinExistence type="predicted"/>
<protein>
    <submittedName>
        <fullName evidence="2">Unannotated protein</fullName>
    </submittedName>
</protein>
<gene>
    <name evidence="2" type="ORF">UFOPK3099_01445</name>
</gene>
<dbReference type="EMBL" id="CAFAAV010000104">
    <property type="protein sequence ID" value="CAB4822091.1"/>
    <property type="molecule type" value="Genomic_DNA"/>
</dbReference>
<feature type="compositionally biased region" description="Polar residues" evidence="1">
    <location>
        <begin position="83"/>
        <end position="99"/>
    </location>
</feature>
<reference evidence="2" key="1">
    <citation type="submission" date="2020-05" db="EMBL/GenBank/DDBJ databases">
        <authorList>
            <person name="Chiriac C."/>
            <person name="Salcher M."/>
            <person name="Ghai R."/>
            <person name="Kavagutti S V."/>
        </authorList>
    </citation>
    <scope>NUCLEOTIDE SEQUENCE</scope>
</reference>